<dbReference type="AlphaFoldDB" id="A8SJ81"/>
<dbReference type="EMBL" id="ABEE02000015">
    <property type="protein sequence ID" value="EDP24623.1"/>
    <property type="molecule type" value="Genomic_DNA"/>
</dbReference>
<organism evidence="1 2">
    <name type="scientific">Parvimonas micra ATCC 33270</name>
    <dbReference type="NCBI Taxonomy" id="411465"/>
    <lineage>
        <taxon>Bacteria</taxon>
        <taxon>Bacillati</taxon>
        <taxon>Bacillota</taxon>
        <taxon>Tissierellia</taxon>
        <taxon>Tissierellales</taxon>
        <taxon>Peptoniphilaceae</taxon>
        <taxon>Parvimonas</taxon>
    </lineage>
</organism>
<comment type="caution">
    <text evidence="1">The sequence shown here is derived from an EMBL/GenBank/DDBJ whole genome shotgun (WGS) entry which is preliminary data.</text>
</comment>
<accession>A8SJ81</accession>
<evidence type="ECO:0000313" key="1">
    <source>
        <dbReference type="EMBL" id="EDP24623.1"/>
    </source>
</evidence>
<name>A8SJ81_9FIRM</name>
<protein>
    <submittedName>
        <fullName evidence="1">Uncharacterized protein</fullName>
    </submittedName>
</protein>
<dbReference type="Proteomes" id="UP000003162">
    <property type="component" value="Unassembled WGS sequence"/>
</dbReference>
<proteinExistence type="predicted"/>
<evidence type="ECO:0000313" key="2">
    <source>
        <dbReference type="Proteomes" id="UP000003162"/>
    </source>
</evidence>
<dbReference type="HOGENOM" id="CLU_3293748_0_0_9"/>
<gene>
    <name evidence="1" type="ORF">PEPMIC_00476</name>
</gene>
<reference evidence="1 2" key="1">
    <citation type="submission" date="2007-09" db="EMBL/GenBank/DDBJ databases">
        <title>Draft genome sequence of Peptostreptococcus micros (ATCC 33270).</title>
        <authorList>
            <person name="Sudarsanam P."/>
            <person name="Ley R."/>
            <person name="Guruge J."/>
            <person name="Turnbaugh P.J."/>
            <person name="Mahowald M."/>
            <person name="Liep D."/>
            <person name="Gordon J."/>
        </authorList>
    </citation>
    <scope>NUCLEOTIDE SEQUENCE [LARGE SCALE GENOMIC DNA]</scope>
    <source>
        <strain evidence="1 2">ATCC 33270</strain>
    </source>
</reference>
<reference evidence="1 2" key="2">
    <citation type="submission" date="2007-09" db="EMBL/GenBank/DDBJ databases">
        <authorList>
            <person name="Fulton L."/>
            <person name="Clifton S."/>
            <person name="Fulton B."/>
            <person name="Xu J."/>
            <person name="Minx P."/>
            <person name="Pepin K.H."/>
            <person name="Johnson M."/>
            <person name="Thiruvilangam P."/>
            <person name="Bhonagiri V."/>
            <person name="Nash W.E."/>
            <person name="Mardis E.R."/>
            <person name="Wilson R.K."/>
        </authorList>
    </citation>
    <scope>NUCLEOTIDE SEQUENCE [LARGE SCALE GENOMIC DNA]</scope>
    <source>
        <strain evidence="1 2">ATCC 33270</strain>
    </source>
</reference>
<sequence length="40" mass="4768">MGFRRFLDYCLFTKNSIPKRNSKIIFVCIFDTFTFAKAKV</sequence>